<dbReference type="PANTHER" id="PTHR31760">
    <property type="entry name" value="S-ADENOSYL-L-METHIONINE-DEPENDENT METHYLTRANSFERASES SUPERFAMILY PROTEIN"/>
    <property type="match status" value="1"/>
</dbReference>
<dbReference type="GO" id="GO:0070043">
    <property type="term" value="F:rRNA (guanine-N7-)-methyltransferase activity"/>
    <property type="evidence" value="ECO:0007669"/>
    <property type="project" value="UniProtKB-UniRule"/>
</dbReference>
<evidence type="ECO:0000256" key="6">
    <source>
        <dbReference type="HAMAP-Rule" id="MF_00074"/>
    </source>
</evidence>
<name>X7EJ39_9RHOB</name>
<keyword evidence="3 6" id="KW-0489">Methyltransferase</keyword>
<dbReference type="GO" id="GO:0005829">
    <property type="term" value="C:cytosol"/>
    <property type="evidence" value="ECO:0007669"/>
    <property type="project" value="TreeGrafter"/>
</dbReference>
<evidence type="ECO:0000256" key="2">
    <source>
        <dbReference type="ARBA" id="ARBA00022552"/>
    </source>
</evidence>
<dbReference type="Pfam" id="PF02527">
    <property type="entry name" value="GidB"/>
    <property type="match status" value="1"/>
</dbReference>
<feature type="binding site" evidence="6">
    <location>
        <position position="138"/>
    </location>
    <ligand>
        <name>S-adenosyl-L-methionine</name>
        <dbReference type="ChEBI" id="CHEBI:59789"/>
    </ligand>
</feature>
<organism evidence="7 8">
    <name type="scientific">Roseivivax halodurans JCM 10272</name>
    <dbReference type="NCBI Taxonomy" id="1449350"/>
    <lineage>
        <taxon>Bacteria</taxon>
        <taxon>Pseudomonadati</taxon>
        <taxon>Pseudomonadota</taxon>
        <taxon>Alphaproteobacteria</taxon>
        <taxon>Rhodobacterales</taxon>
        <taxon>Roseobacteraceae</taxon>
        <taxon>Roseivivax</taxon>
    </lineage>
</organism>
<comment type="subcellular location">
    <subcellularLocation>
        <location evidence="6">Cytoplasm</location>
    </subcellularLocation>
</comment>
<evidence type="ECO:0000256" key="3">
    <source>
        <dbReference type="ARBA" id="ARBA00022603"/>
    </source>
</evidence>
<dbReference type="PANTHER" id="PTHR31760:SF0">
    <property type="entry name" value="S-ADENOSYL-L-METHIONINE-DEPENDENT METHYLTRANSFERASES SUPERFAMILY PROTEIN"/>
    <property type="match status" value="1"/>
</dbReference>
<dbReference type="Gene3D" id="3.40.50.150">
    <property type="entry name" value="Vaccinia Virus protein VP39"/>
    <property type="match status" value="1"/>
</dbReference>
<reference evidence="7 8" key="1">
    <citation type="submission" date="2014-01" db="EMBL/GenBank/DDBJ databases">
        <title>Roseivivax halodurans JCM 10272 Genome Sequencing.</title>
        <authorList>
            <person name="Lai Q."/>
            <person name="Li G."/>
            <person name="Shao Z."/>
        </authorList>
    </citation>
    <scope>NUCLEOTIDE SEQUENCE [LARGE SCALE GENOMIC DNA]</scope>
    <source>
        <strain evidence="7 8">JCM 10272</strain>
    </source>
</reference>
<dbReference type="AlphaFoldDB" id="X7EJ39"/>
<dbReference type="SUPFAM" id="SSF53335">
    <property type="entry name" value="S-adenosyl-L-methionine-dependent methyltransferases"/>
    <property type="match status" value="1"/>
</dbReference>
<feature type="binding site" evidence="6">
    <location>
        <position position="70"/>
    </location>
    <ligand>
        <name>S-adenosyl-L-methionine</name>
        <dbReference type="ChEBI" id="CHEBI:59789"/>
    </ligand>
</feature>
<dbReference type="EMBL" id="JALZ01000003">
    <property type="protein sequence ID" value="ETX15902.1"/>
    <property type="molecule type" value="Genomic_DNA"/>
</dbReference>
<dbReference type="EC" id="2.1.1.170" evidence="6"/>
<keyword evidence="4 6" id="KW-0808">Transferase</keyword>
<comment type="caution">
    <text evidence="7">The sequence shown here is derived from an EMBL/GenBank/DDBJ whole genome shotgun (WGS) entry which is preliminary data.</text>
</comment>
<dbReference type="eggNOG" id="COG0357">
    <property type="taxonomic scope" value="Bacteria"/>
</dbReference>
<sequence>MSRVSVSQGRAVSRETEERLELLAALVRRWNPHINLVSRKSLDILEERHIADSAQVHSLAPARNHWVDLGSGAGFPGLVCAIIAAETSPETRFTLIEADTRKATFLRTAIRELGLSAKVEAKRIEALPPQKADILSARALTDLTGLLGYADHHMEKGGTALFPKGENWEKEVADARAQWSFSMEAHTSVTHPHSVILQIGDVVHV</sequence>
<keyword evidence="8" id="KW-1185">Reference proteome</keyword>
<evidence type="ECO:0000313" key="8">
    <source>
        <dbReference type="Proteomes" id="UP000022447"/>
    </source>
</evidence>
<protein>
    <recommendedName>
        <fullName evidence="6">Ribosomal RNA small subunit methyltransferase G</fullName>
        <ecNumber evidence="6">2.1.1.170</ecNumber>
    </recommendedName>
    <alternativeName>
        <fullName evidence="6">16S rRNA 7-methylguanosine methyltransferase</fullName>
        <shortName evidence="6">16S rRNA m7G methyltransferase</shortName>
    </alternativeName>
</protein>
<comment type="caution">
    <text evidence="6">Lacks conserved residue(s) required for the propagation of feature annotation.</text>
</comment>
<evidence type="ECO:0000256" key="1">
    <source>
        <dbReference type="ARBA" id="ARBA00022490"/>
    </source>
</evidence>
<feature type="binding site" evidence="6">
    <location>
        <begin position="124"/>
        <end position="125"/>
    </location>
    <ligand>
        <name>S-adenosyl-L-methionine</name>
        <dbReference type="ChEBI" id="CHEBI:59789"/>
    </ligand>
</feature>
<comment type="catalytic activity">
    <reaction evidence="6">
        <text>guanosine(527) in 16S rRNA + S-adenosyl-L-methionine = N(7)-methylguanosine(527) in 16S rRNA + S-adenosyl-L-homocysteine</text>
        <dbReference type="Rhea" id="RHEA:42732"/>
        <dbReference type="Rhea" id="RHEA-COMP:10209"/>
        <dbReference type="Rhea" id="RHEA-COMP:10210"/>
        <dbReference type="ChEBI" id="CHEBI:57856"/>
        <dbReference type="ChEBI" id="CHEBI:59789"/>
        <dbReference type="ChEBI" id="CHEBI:74269"/>
        <dbReference type="ChEBI" id="CHEBI:74480"/>
        <dbReference type="EC" id="2.1.1.170"/>
    </reaction>
</comment>
<evidence type="ECO:0000256" key="4">
    <source>
        <dbReference type="ARBA" id="ARBA00022679"/>
    </source>
</evidence>
<comment type="similarity">
    <text evidence="6">Belongs to the methyltransferase superfamily. RNA methyltransferase RsmG family.</text>
</comment>
<dbReference type="HAMAP" id="MF_00074">
    <property type="entry name" value="16SrRNA_methyltr_G"/>
    <property type="match status" value="1"/>
</dbReference>
<dbReference type="PIRSF" id="PIRSF003078">
    <property type="entry name" value="GidB"/>
    <property type="match status" value="1"/>
</dbReference>
<dbReference type="NCBIfam" id="TIGR00138">
    <property type="entry name" value="rsmG_gidB"/>
    <property type="match status" value="1"/>
</dbReference>
<dbReference type="InterPro" id="IPR029063">
    <property type="entry name" value="SAM-dependent_MTases_sf"/>
</dbReference>
<dbReference type="PATRIC" id="fig|1449350.3.peg.1029"/>
<keyword evidence="2 6" id="KW-0698">rRNA processing</keyword>
<dbReference type="Proteomes" id="UP000022447">
    <property type="component" value="Unassembled WGS sequence"/>
</dbReference>
<gene>
    <name evidence="6" type="primary">rsmG</name>
    <name evidence="7" type="ORF">OCH239_12080</name>
</gene>
<proteinExistence type="inferred from homology"/>
<dbReference type="OrthoDB" id="9808773at2"/>
<feature type="binding site" evidence="6">
    <location>
        <position position="75"/>
    </location>
    <ligand>
        <name>S-adenosyl-L-methionine</name>
        <dbReference type="ChEBI" id="CHEBI:59789"/>
    </ligand>
</feature>
<evidence type="ECO:0000313" key="7">
    <source>
        <dbReference type="EMBL" id="ETX15902.1"/>
    </source>
</evidence>
<comment type="function">
    <text evidence="6">Specifically methylates the N7 position of guanine in position 527 of 16S rRNA.</text>
</comment>
<keyword evidence="5 6" id="KW-0949">S-adenosyl-L-methionine</keyword>
<dbReference type="STRING" id="1449350.OCH239_12080"/>
<accession>X7EJ39</accession>
<dbReference type="InterPro" id="IPR003682">
    <property type="entry name" value="rRNA_ssu_MeTfrase_G"/>
</dbReference>
<evidence type="ECO:0000256" key="5">
    <source>
        <dbReference type="ARBA" id="ARBA00022691"/>
    </source>
</evidence>
<keyword evidence="1 6" id="KW-0963">Cytoplasm</keyword>